<keyword evidence="1" id="KW-0472">Membrane</keyword>
<feature type="transmembrane region" description="Helical" evidence="1">
    <location>
        <begin position="108"/>
        <end position="130"/>
    </location>
</feature>
<dbReference type="Proteomes" id="UP000800097">
    <property type="component" value="Unassembled WGS sequence"/>
</dbReference>
<reference evidence="2" key="1">
    <citation type="journal article" date="2020" name="Stud. Mycol.">
        <title>101 Dothideomycetes genomes: a test case for predicting lifestyles and emergence of pathogens.</title>
        <authorList>
            <person name="Haridas S."/>
            <person name="Albert R."/>
            <person name="Binder M."/>
            <person name="Bloem J."/>
            <person name="Labutti K."/>
            <person name="Salamov A."/>
            <person name="Andreopoulos B."/>
            <person name="Baker S."/>
            <person name="Barry K."/>
            <person name="Bills G."/>
            <person name="Bluhm B."/>
            <person name="Cannon C."/>
            <person name="Castanera R."/>
            <person name="Culley D."/>
            <person name="Daum C."/>
            <person name="Ezra D."/>
            <person name="Gonzalez J."/>
            <person name="Henrissat B."/>
            <person name="Kuo A."/>
            <person name="Liang C."/>
            <person name="Lipzen A."/>
            <person name="Lutzoni F."/>
            <person name="Magnuson J."/>
            <person name="Mondo S."/>
            <person name="Nolan M."/>
            <person name="Ohm R."/>
            <person name="Pangilinan J."/>
            <person name="Park H.-J."/>
            <person name="Ramirez L."/>
            <person name="Alfaro M."/>
            <person name="Sun H."/>
            <person name="Tritt A."/>
            <person name="Yoshinaga Y."/>
            <person name="Zwiers L.-H."/>
            <person name="Turgeon B."/>
            <person name="Goodwin S."/>
            <person name="Spatafora J."/>
            <person name="Crous P."/>
            <person name="Grigoriev I."/>
        </authorList>
    </citation>
    <scope>NUCLEOTIDE SEQUENCE</scope>
    <source>
        <strain evidence="2">CBS 379.55</strain>
    </source>
</reference>
<evidence type="ECO:0000256" key="1">
    <source>
        <dbReference type="SAM" id="Phobius"/>
    </source>
</evidence>
<feature type="transmembrane region" description="Helical" evidence="1">
    <location>
        <begin position="170"/>
        <end position="190"/>
    </location>
</feature>
<dbReference type="GeneID" id="54547112"/>
<organism evidence="2 3">
    <name type="scientific">Westerdykella ornata</name>
    <dbReference type="NCBI Taxonomy" id="318751"/>
    <lineage>
        <taxon>Eukaryota</taxon>
        <taxon>Fungi</taxon>
        <taxon>Dikarya</taxon>
        <taxon>Ascomycota</taxon>
        <taxon>Pezizomycotina</taxon>
        <taxon>Dothideomycetes</taxon>
        <taxon>Pleosporomycetidae</taxon>
        <taxon>Pleosporales</taxon>
        <taxon>Sporormiaceae</taxon>
        <taxon>Westerdykella</taxon>
    </lineage>
</organism>
<accession>A0A6A6J7S0</accession>
<dbReference type="EMBL" id="ML986523">
    <property type="protein sequence ID" value="KAF2272277.1"/>
    <property type="molecule type" value="Genomic_DNA"/>
</dbReference>
<gene>
    <name evidence="2" type="ORF">EI97DRAFT_229200</name>
</gene>
<sequence>MMSAMLDWYDAWVKKWIPPLDELALSSLIELIRVFMVSLSVSSFSSHVIVIRILARLRKTPSHNLYDDSILGTHCVALTIQGIVIATFILAWYRRLCWYCGYIARWPGQYLALGLGDFVLTIALGMAVAAQRYSPAPVSACDIDKDIYSETVGAGGESQKHACQKFTTEWAFEISTLALLSLLTYLELYYTSLTRPKLTWRQPWHVLREFLTAPLPLFVAAGGYMQIFVYYVFRILKHKLADDGPSETPPVPAPCAPGEDHFEPPGGLQKVLTIEHLLLNIVDGMCYDDVKSLSLASRDIREAVFPSRDLEYRVPKLRERCCSQGRKICPYCPSPICELCKRQVQWLGIPSRHHAQHCNPYCTSCYVDKRRREAIDHKTWLKRDRCKCDRNEQEIIEQEVCGTCEASGSQTILPLSDVRNRQKIKQLALTKGHCAGCATVLNRTALFWFCDECASECTHPIHPTSVKARKTDDIESQSATMADEDHGGLFARLLKSFSRRP</sequence>
<feature type="transmembrane region" description="Helical" evidence="1">
    <location>
        <begin position="31"/>
        <end position="54"/>
    </location>
</feature>
<keyword evidence="3" id="KW-1185">Reference proteome</keyword>
<feature type="transmembrane region" description="Helical" evidence="1">
    <location>
        <begin position="210"/>
        <end position="233"/>
    </location>
</feature>
<protein>
    <submittedName>
        <fullName evidence="2">Uncharacterized protein</fullName>
    </submittedName>
</protein>
<dbReference type="OrthoDB" id="4191440at2759"/>
<feature type="transmembrane region" description="Helical" evidence="1">
    <location>
        <begin position="75"/>
        <end position="93"/>
    </location>
</feature>
<proteinExistence type="predicted"/>
<keyword evidence="1" id="KW-0812">Transmembrane</keyword>
<evidence type="ECO:0000313" key="3">
    <source>
        <dbReference type="Proteomes" id="UP000800097"/>
    </source>
</evidence>
<name>A0A6A6J7S0_WESOR</name>
<keyword evidence="1" id="KW-1133">Transmembrane helix</keyword>
<evidence type="ECO:0000313" key="2">
    <source>
        <dbReference type="EMBL" id="KAF2272277.1"/>
    </source>
</evidence>
<dbReference type="AlphaFoldDB" id="A0A6A6J7S0"/>
<dbReference type="RefSeq" id="XP_033649816.1">
    <property type="nucleotide sequence ID" value="XM_033793937.1"/>
</dbReference>